<gene>
    <name evidence="1" type="ORF">SAMN05444008_101259</name>
</gene>
<evidence type="ECO:0000313" key="2">
    <source>
        <dbReference type="Proteomes" id="UP000184368"/>
    </source>
</evidence>
<sequence length="100" mass="11310">MPGPIALSASVPYKSMPGHVSSCFLSILRFCSISFIQFYPLETFERYIAAIKSNNRTDAALRQQFVDVLPLEMFTPYICPTNLSVSTFPGDFKVRRKLKP</sequence>
<protein>
    <submittedName>
        <fullName evidence="1">Uncharacterized protein</fullName>
    </submittedName>
</protein>
<proteinExistence type="predicted"/>
<dbReference type="AlphaFoldDB" id="A0A1M4SWQ5"/>
<reference evidence="1 2" key="1">
    <citation type="submission" date="2016-11" db="EMBL/GenBank/DDBJ databases">
        <authorList>
            <person name="Jaros S."/>
            <person name="Januszkiewicz K."/>
            <person name="Wedrychowicz H."/>
        </authorList>
    </citation>
    <scope>NUCLEOTIDE SEQUENCE [LARGE SCALE GENOMIC DNA]</scope>
    <source>
        <strain evidence="1 2">DSM 26897</strain>
    </source>
</reference>
<organism evidence="1 2">
    <name type="scientific">Cnuella takakiae</name>
    <dbReference type="NCBI Taxonomy" id="1302690"/>
    <lineage>
        <taxon>Bacteria</taxon>
        <taxon>Pseudomonadati</taxon>
        <taxon>Bacteroidota</taxon>
        <taxon>Chitinophagia</taxon>
        <taxon>Chitinophagales</taxon>
        <taxon>Chitinophagaceae</taxon>
        <taxon>Cnuella</taxon>
    </lineage>
</organism>
<name>A0A1M4SWQ5_9BACT</name>
<dbReference type="Proteomes" id="UP000184368">
    <property type="component" value="Unassembled WGS sequence"/>
</dbReference>
<evidence type="ECO:0000313" key="1">
    <source>
        <dbReference type="EMBL" id="SHE36643.1"/>
    </source>
</evidence>
<accession>A0A1M4SWQ5</accession>
<dbReference type="EMBL" id="FQUO01000001">
    <property type="protein sequence ID" value="SHE36643.1"/>
    <property type="molecule type" value="Genomic_DNA"/>
</dbReference>
<keyword evidence="2" id="KW-1185">Reference proteome</keyword>